<comment type="caution">
    <text evidence="9">The sequence shown here is derived from an EMBL/GenBank/DDBJ whole genome shotgun (WGS) entry which is preliminary data.</text>
</comment>
<dbReference type="Gene3D" id="1.10.3730.20">
    <property type="match status" value="2"/>
</dbReference>
<dbReference type="AlphaFoldDB" id="A0A4S1CAN2"/>
<feature type="transmembrane region" description="Helical" evidence="7">
    <location>
        <begin position="109"/>
        <end position="126"/>
    </location>
</feature>
<evidence type="ECO:0000259" key="8">
    <source>
        <dbReference type="Pfam" id="PF00892"/>
    </source>
</evidence>
<feature type="transmembrane region" description="Helical" evidence="7">
    <location>
        <begin position="226"/>
        <end position="244"/>
    </location>
</feature>
<dbReference type="GO" id="GO:0005886">
    <property type="term" value="C:plasma membrane"/>
    <property type="evidence" value="ECO:0007669"/>
    <property type="project" value="UniProtKB-SubCell"/>
</dbReference>
<keyword evidence="10" id="KW-1185">Reference proteome</keyword>
<feature type="transmembrane region" description="Helical" evidence="7">
    <location>
        <begin position="191"/>
        <end position="214"/>
    </location>
</feature>
<dbReference type="InterPro" id="IPR051258">
    <property type="entry name" value="Diverse_Substrate_Transporter"/>
</dbReference>
<evidence type="ECO:0000256" key="6">
    <source>
        <dbReference type="SAM" id="MobiDB-lite"/>
    </source>
</evidence>
<feature type="region of interest" description="Disordered" evidence="6">
    <location>
        <begin position="286"/>
        <end position="307"/>
    </location>
</feature>
<feature type="transmembrane region" description="Helical" evidence="7">
    <location>
        <begin position="81"/>
        <end position="102"/>
    </location>
</feature>
<dbReference type="Pfam" id="PF00892">
    <property type="entry name" value="EamA"/>
    <property type="match status" value="2"/>
</dbReference>
<evidence type="ECO:0000313" key="10">
    <source>
        <dbReference type="Proteomes" id="UP000306416"/>
    </source>
</evidence>
<keyword evidence="2" id="KW-1003">Cell membrane</keyword>
<name>A0A4S1CAN2_9BACT</name>
<dbReference type="Proteomes" id="UP000306416">
    <property type="component" value="Unassembled WGS sequence"/>
</dbReference>
<evidence type="ECO:0000256" key="5">
    <source>
        <dbReference type="ARBA" id="ARBA00023136"/>
    </source>
</evidence>
<gene>
    <name evidence="9" type="ORF">E4633_19055</name>
</gene>
<feature type="compositionally biased region" description="Basic and acidic residues" evidence="6">
    <location>
        <begin position="286"/>
        <end position="305"/>
    </location>
</feature>
<evidence type="ECO:0000256" key="1">
    <source>
        <dbReference type="ARBA" id="ARBA00004651"/>
    </source>
</evidence>
<dbReference type="InterPro" id="IPR000620">
    <property type="entry name" value="EamA_dom"/>
</dbReference>
<protein>
    <submittedName>
        <fullName evidence="9">DMT family transporter</fullName>
    </submittedName>
</protein>
<dbReference type="InterPro" id="IPR037185">
    <property type="entry name" value="EmrE-like"/>
</dbReference>
<proteinExistence type="predicted"/>
<evidence type="ECO:0000256" key="7">
    <source>
        <dbReference type="SAM" id="Phobius"/>
    </source>
</evidence>
<reference evidence="9 10" key="1">
    <citation type="submission" date="2019-04" db="EMBL/GenBank/DDBJ databases">
        <title>Geobacter oryzae sp. nov., ferric-reducing bacteria isolated from paddy soil.</title>
        <authorList>
            <person name="Xu Z."/>
            <person name="Masuda Y."/>
            <person name="Itoh H."/>
            <person name="Senoo K."/>
        </authorList>
    </citation>
    <scope>NUCLEOTIDE SEQUENCE [LARGE SCALE GENOMIC DNA]</scope>
    <source>
        <strain evidence="9 10">Red111</strain>
    </source>
</reference>
<evidence type="ECO:0000313" key="9">
    <source>
        <dbReference type="EMBL" id="TGU70367.1"/>
    </source>
</evidence>
<feature type="transmembrane region" description="Helical" evidence="7">
    <location>
        <begin position="56"/>
        <end position="75"/>
    </location>
</feature>
<feature type="domain" description="EamA" evidence="8">
    <location>
        <begin position="2"/>
        <end position="125"/>
    </location>
</feature>
<comment type="subcellular location">
    <subcellularLocation>
        <location evidence="1">Cell membrane</location>
        <topology evidence="1">Multi-pass membrane protein</topology>
    </subcellularLocation>
</comment>
<feature type="domain" description="EamA" evidence="8">
    <location>
        <begin position="139"/>
        <end position="267"/>
    </location>
</feature>
<dbReference type="SUPFAM" id="SSF103481">
    <property type="entry name" value="Multidrug resistance efflux transporter EmrE"/>
    <property type="match status" value="2"/>
</dbReference>
<keyword evidence="5 7" id="KW-0472">Membrane</keyword>
<accession>A0A4S1CAN2</accession>
<feature type="transmembrane region" description="Helical" evidence="7">
    <location>
        <begin position="162"/>
        <end position="185"/>
    </location>
</feature>
<evidence type="ECO:0000256" key="3">
    <source>
        <dbReference type="ARBA" id="ARBA00022692"/>
    </source>
</evidence>
<feature type="transmembrane region" description="Helical" evidence="7">
    <location>
        <begin position="132"/>
        <end position="150"/>
    </location>
</feature>
<evidence type="ECO:0000256" key="2">
    <source>
        <dbReference type="ARBA" id="ARBA00022475"/>
    </source>
</evidence>
<dbReference type="EMBL" id="SRSC01000005">
    <property type="protein sequence ID" value="TGU70367.1"/>
    <property type="molecule type" value="Genomic_DNA"/>
</dbReference>
<keyword evidence="4 7" id="KW-1133">Transmembrane helix</keyword>
<evidence type="ECO:0000256" key="4">
    <source>
        <dbReference type="ARBA" id="ARBA00022989"/>
    </source>
</evidence>
<keyword evidence="3 7" id="KW-0812">Transmembrane</keyword>
<feature type="transmembrane region" description="Helical" evidence="7">
    <location>
        <begin position="16"/>
        <end position="36"/>
    </location>
</feature>
<organism evidence="9 10">
    <name type="scientific">Geomonas terrae</name>
    <dbReference type="NCBI Taxonomy" id="2562681"/>
    <lineage>
        <taxon>Bacteria</taxon>
        <taxon>Pseudomonadati</taxon>
        <taxon>Thermodesulfobacteriota</taxon>
        <taxon>Desulfuromonadia</taxon>
        <taxon>Geobacterales</taxon>
        <taxon>Geobacteraceae</taxon>
        <taxon>Geomonas</taxon>
    </lineage>
</organism>
<dbReference type="PANTHER" id="PTHR42920:SF11">
    <property type="entry name" value="INNER MEMBRANE PROTEIN YTFF"/>
    <property type="match status" value="1"/>
</dbReference>
<dbReference type="PANTHER" id="PTHR42920">
    <property type="entry name" value="OS03G0707200 PROTEIN-RELATED"/>
    <property type="match status" value="1"/>
</dbReference>
<sequence length="330" mass="35218">MSPVFCKLVIGDMSPALLAGLLYLGSGLGLQGVLLAQKKSSLQELRGLTLRHRLKLAGAVAAGGVIAPVCLAYGIKHGTASEVSLLLNLETVATTLIAWLVFREYIGPYVWSGKVLILAGAGLVVLKAQGALTFSLPGLLVVIACVFWGIDNNLTRDVDEISSTVLASVKGLCAGAFSVLLALIFPGGEVTAGQVMGAMSIGAVSYGLSLVLFVEALRRIGAARTATFFAVGPFFGTLLSVVLLGERPPAAYWVATALMLSGIFLLYFEVHCHRHTHEDLAHAHPHVHDDHHLHEHEEGEEGEPHHHLHVHHPVTHSHVHAPDPHHRHGH</sequence>
<feature type="transmembrane region" description="Helical" evidence="7">
    <location>
        <begin position="250"/>
        <end position="268"/>
    </location>
</feature>